<evidence type="ECO:0000259" key="5">
    <source>
        <dbReference type="PROSITE" id="PS50222"/>
    </source>
</evidence>
<dbReference type="InterPro" id="IPR002048">
    <property type="entry name" value="EF_hand_dom"/>
</dbReference>
<keyword evidence="4" id="KW-0732">Signal</keyword>
<keyword evidence="7" id="KW-1185">Reference proteome</keyword>
<evidence type="ECO:0000256" key="4">
    <source>
        <dbReference type="SAM" id="SignalP"/>
    </source>
</evidence>
<feature type="region of interest" description="Disordered" evidence="3">
    <location>
        <begin position="111"/>
        <end position="162"/>
    </location>
</feature>
<keyword evidence="2" id="KW-0677">Repeat</keyword>
<accession>A0A0J7XSE8</accession>
<dbReference type="AlphaFoldDB" id="A0A0J7XSE8"/>
<dbReference type="InterPro" id="IPR011992">
    <property type="entry name" value="EF-hand-dom_pair"/>
</dbReference>
<feature type="domain" description="EF-hand" evidence="5">
    <location>
        <begin position="171"/>
        <end position="206"/>
    </location>
</feature>
<dbReference type="SMART" id="SM00054">
    <property type="entry name" value="EFh"/>
    <property type="match status" value="3"/>
</dbReference>
<proteinExistence type="predicted"/>
<evidence type="ECO:0000256" key="3">
    <source>
        <dbReference type="SAM" id="MobiDB-lite"/>
    </source>
</evidence>
<feature type="compositionally biased region" description="Gly residues" evidence="3">
    <location>
        <begin position="147"/>
        <end position="159"/>
    </location>
</feature>
<dbReference type="EMBL" id="JACT01000003">
    <property type="protein sequence ID" value="KMS54564.1"/>
    <property type="molecule type" value="Genomic_DNA"/>
</dbReference>
<dbReference type="Proteomes" id="UP000052232">
    <property type="component" value="Unassembled WGS sequence"/>
</dbReference>
<feature type="compositionally biased region" description="Basic and acidic residues" evidence="3">
    <location>
        <begin position="111"/>
        <end position="135"/>
    </location>
</feature>
<feature type="signal peptide" evidence="4">
    <location>
        <begin position="1"/>
        <end position="27"/>
    </location>
</feature>
<dbReference type="PANTHER" id="PTHR10827:SF98">
    <property type="entry name" value="45 KDA CALCIUM-BINDING PROTEIN"/>
    <property type="match status" value="1"/>
</dbReference>
<dbReference type="Gene3D" id="1.10.238.10">
    <property type="entry name" value="EF-hand"/>
    <property type="match status" value="3"/>
</dbReference>
<sequence length="219" mass="23411">MLRKFFTTVAVGSLFVGGLAATHLAYAQPGAKGGHRGGMMAMADTNKDGKISKAELTAGLEARFAKMDVDKDGQITQKDRDAMRQQRQDARFAALDADKNGQISKAEFTAAHEARADKRQERRAEAGKPGGRDGRGWGGRGGHRRGGMMGHGGPGGGFGDANKDGAMTKAEFMARPIAMFDKADANKDGFVTADEMKAARQMMRAEWKDRKGPPAAPQN</sequence>
<name>A0A0J7XSE8_9SPHN</name>
<evidence type="ECO:0000256" key="2">
    <source>
        <dbReference type="ARBA" id="ARBA00022737"/>
    </source>
</evidence>
<dbReference type="Pfam" id="PF13202">
    <property type="entry name" value="EF-hand_5"/>
    <property type="match status" value="4"/>
</dbReference>
<dbReference type="RefSeq" id="WP_066605940.1">
    <property type="nucleotide sequence ID" value="NZ_KQ130435.1"/>
</dbReference>
<evidence type="ECO:0000313" key="7">
    <source>
        <dbReference type="Proteomes" id="UP000052232"/>
    </source>
</evidence>
<organism evidence="6 7">
    <name type="scientific">Sphingobium cupriresistens LL01</name>
    <dbReference type="NCBI Taxonomy" id="1420583"/>
    <lineage>
        <taxon>Bacteria</taxon>
        <taxon>Pseudomonadati</taxon>
        <taxon>Pseudomonadota</taxon>
        <taxon>Alphaproteobacteria</taxon>
        <taxon>Sphingomonadales</taxon>
        <taxon>Sphingomonadaceae</taxon>
        <taxon>Sphingobium</taxon>
    </lineage>
</organism>
<gene>
    <name evidence="6" type="ORF">V473_15090</name>
</gene>
<keyword evidence="1" id="KW-0479">Metal-binding</keyword>
<dbReference type="GO" id="GO:0005509">
    <property type="term" value="F:calcium ion binding"/>
    <property type="evidence" value="ECO:0007669"/>
    <property type="project" value="InterPro"/>
</dbReference>
<dbReference type="SUPFAM" id="SSF47473">
    <property type="entry name" value="EF-hand"/>
    <property type="match status" value="1"/>
</dbReference>
<reference evidence="6 7" key="1">
    <citation type="journal article" date="2015" name="G3 (Bethesda)">
        <title>Insights into Ongoing Evolution of the Hexachlorocyclohexane Catabolic Pathway from Comparative Genomics of Ten Sphingomonadaceae Strains.</title>
        <authorList>
            <person name="Pearce S.L."/>
            <person name="Oakeshott J.G."/>
            <person name="Pandey G."/>
        </authorList>
    </citation>
    <scope>NUCLEOTIDE SEQUENCE [LARGE SCALE GENOMIC DNA]</scope>
    <source>
        <strain evidence="6 7">LL01</strain>
    </source>
</reference>
<protein>
    <submittedName>
        <fullName evidence="6">Calcium-binding protein</fullName>
    </submittedName>
</protein>
<dbReference type="PANTHER" id="PTHR10827">
    <property type="entry name" value="RETICULOCALBIN"/>
    <property type="match status" value="1"/>
</dbReference>
<dbReference type="PROSITE" id="PS00018">
    <property type="entry name" value="EF_HAND_1"/>
    <property type="match status" value="3"/>
</dbReference>
<evidence type="ECO:0000256" key="1">
    <source>
        <dbReference type="ARBA" id="ARBA00022723"/>
    </source>
</evidence>
<dbReference type="InterPro" id="IPR018247">
    <property type="entry name" value="EF_Hand_1_Ca_BS"/>
</dbReference>
<feature type="domain" description="EF-hand" evidence="5">
    <location>
        <begin position="39"/>
        <end position="66"/>
    </location>
</feature>
<evidence type="ECO:0000313" key="6">
    <source>
        <dbReference type="EMBL" id="KMS54564.1"/>
    </source>
</evidence>
<dbReference type="PROSITE" id="PS50222">
    <property type="entry name" value="EF_HAND_2"/>
    <property type="match status" value="3"/>
</dbReference>
<feature type="chain" id="PRO_5005291881" evidence="4">
    <location>
        <begin position="28"/>
        <end position="219"/>
    </location>
</feature>
<comment type="caution">
    <text evidence="6">The sequence shown here is derived from an EMBL/GenBank/DDBJ whole genome shotgun (WGS) entry which is preliminary data.</text>
</comment>
<dbReference type="STRING" id="1420583.V473_15090"/>
<dbReference type="PATRIC" id="fig|1420583.3.peg.2812"/>
<feature type="domain" description="EF-hand" evidence="5">
    <location>
        <begin position="83"/>
        <end position="118"/>
    </location>
</feature>